<dbReference type="CDD" id="cd07938">
    <property type="entry name" value="DRE_TIM_HMGL"/>
    <property type="match status" value="1"/>
</dbReference>
<name>A0AAE2ZMA5_9HYPH</name>
<protein>
    <submittedName>
        <fullName evidence="5">Hydroxymethylglutaryl-CoA lyase</fullName>
    </submittedName>
</protein>
<dbReference type="GO" id="GO:0004419">
    <property type="term" value="F:hydroxymethylglutaryl-CoA lyase activity"/>
    <property type="evidence" value="ECO:0007669"/>
    <property type="project" value="TreeGrafter"/>
</dbReference>
<dbReference type="InterPro" id="IPR043594">
    <property type="entry name" value="HMGL"/>
</dbReference>
<dbReference type="Pfam" id="PF00682">
    <property type="entry name" value="HMGL-like"/>
    <property type="match status" value="1"/>
</dbReference>
<dbReference type="PROSITE" id="PS50991">
    <property type="entry name" value="PYR_CT"/>
    <property type="match status" value="1"/>
</dbReference>
<dbReference type="Gene3D" id="3.20.20.70">
    <property type="entry name" value="Aldolase class I"/>
    <property type="match status" value="1"/>
</dbReference>
<sequence>MTTRVDIIEVSPRDGIQNEKTLLSTQTKLELIDRATAAGIRAFEVTSFVNPKRVPQMADAGEVAQSLKKRSDTRYIGLVLNERGFERARLSGLEDVNCVVVATETFNRRNQGVAVDDTMADIARIAAMAHDSGVRMGVTIGAAFGCPFEGEVTVERVTEIAARLAELKPFEIALADTIGVAAPSDIKAKFSAVAREIGGIALRCHLHNTRNTGLANAVAAIESGVTRIDSSIGGVGGCPFAPAATGNIPTEDLVYMLDRMGVETGVDAQALIDTAQWLGAMLGVSPPGMLQRAGMFPPAAGAAA</sequence>
<dbReference type="EMBL" id="JAICBX010000001">
    <property type="protein sequence ID" value="MBW8635912.1"/>
    <property type="molecule type" value="Genomic_DNA"/>
</dbReference>
<accession>A0AAE2ZMA5</accession>
<organism evidence="5 6">
    <name type="scientific">Flavimaribacter sediminis</name>
    <dbReference type="NCBI Taxonomy" id="2865987"/>
    <lineage>
        <taxon>Bacteria</taxon>
        <taxon>Pseudomonadati</taxon>
        <taxon>Pseudomonadota</taxon>
        <taxon>Alphaproteobacteria</taxon>
        <taxon>Hyphomicrobiales</taxon>
        <taxon>Rhizobiaceae</taxon>
        <taxon>Flavimaribacter</taxon>
    </lineage>
</organism>
<dbReference type="GO" id="GO:0006552">
    <property type="term" value="P:L-leucine catabolic process"/>
    <property type="evidence" value="ECO:0007669"/>
    <property type="project" value="TreeGrafter"/>
</dbReference>
<dbReference type="NCBIfam" id="NF004283">
    <property type="entry name" value="PRK05692.1"/>
    <property type="match status" value="1"/>
</dbReference>
<evidence type="ECO:0000256" key="3">
    <source>
        <dbReference type="ARBA" id="ARBA00023239"/>
    </source>
</evidence>
<dbReference type="SUPFAM" id="SSF51569">
    <property type="entry name" value="Aldolase"/>
    <property type="match status" value="1"/>
</dbReference>
<dbReference type="GO" id="GO:0046951">
    <property type="term" value="P:ketone body biosynthetic process"/>
    <property type="evidence" value="ECO:0007669"/>
    <property type="project" value="TreeGrafter"/>
</dbReference>
<evidence type="ECO:0000256" key="1">
    <source>
        <dbReference type="ARBA" id="ARBA00009405"/>
    </source>
</evidence>
<feature type="domain" description="Pyruvate carboxyltransferase" evidence="4">
    <location>
        <begin position="5"/>
        <end position="272"/>
    </location>
</feature>
<dbReference type="RefSeq" id="WP_220226629.1">
    <property type="nucleotide sequence ID" value="NZ_JAICBX010000001.1"/>
</dbReference>
<dbReference type="InterPro" id="IPR013785">
    <property type="entry name" value="Aldolase_TIM"/>
</dbReference>
<dbReference type="AlphaFoldDB" id="A0AAE2ZMA5"/>
<dbReference type="Proteomes" id="UP001196509">
    <property type="component" value="Unassembled WGS sequence"/>
</dbReference>
<evidence type="ECO:0000256" key="2">
    <source>
        <dbReference type="ARBA" id="ARBA00022723"/>
    </source>
</evidence>
<reference evidence="5" key="1">
    <citation type="submission" date="2021-08" db="EMBL/GenBank/DDBJ databases">
        <title>Hoeflea bacterium WL0058 sp. nov., isolated from the sediment.</title>
        <authorList>
            <person name="Wang L."/>
            <person name="Zhang D."/>
        </authorList>
    </citation>
    <scope>NUCLEOTIDE SEQUENCE</scope>
    <source>
        <strain evidence="5">WL0058</strain>
    </source>
</reference>
<gene>
    <name evidence="5" type="ORF">K1W69_01850</name>
</gene>
<dbReference type="GO" id="GO:0046872">
    <property type="term" value="F:metal ion binding"/>
    <property type="evidence" value="ECO:0007669"/>
    <property type="project" value="UniProtKB-KW"/>
</dbReference>
<evidence type="ECO:0000313" key="5">
    <source>
        <dbReference type="EMBL" id="MBW8635912.1"/>
    </source>
</evidence>
<evidence type="ECO:0000313" key="6">
    <source>
        <dbReference type="Proteomes" id="UP001196509"/>
    </source>
</evidence>
<dbReference type="FunFam" id="3.20.20.70:FF:000071">
    <property type="entry name" value="Hydroxymethylglutaryl-CoA lyase"/>
    <property type="match status" value="1"/>
</dbReference>
<dbReference type="PANTHER" id="PTHR42738:SF7">
    <property type="entry name" value="HYDROXYMETHYLGLUTARYL-COA LYASE"/>
    <property type="match status" value="1"/>
</dbReference>
<dbReference type="InterPro" id="IPR000891">
    <property type="entry name" value="PYR_CT"/>
</dbReference>
<comment type="caution">
    <text evidence="5">The sequence shown here is derived from an EMBL/GenBank/DDBJ whole genome shotgun (WGS) entry which is preliminary data.</text>
</comment>
<keyword evidence="6" id="KW-1185">Reference proteome</keyword>
<comment type="similarity">
    <text evidence="1">Belongs to the HMG-CoA lyase family.</text>
</comment>
<evidence type="ECO:0000259" key="4">
    <source>
        <dbReference type="PROSITE" id="PS50991"/>
    </source>
</evidence>
<keyword evidence="2" id="KW-0479">Metal-binding</keyword>
<dbReference type="PANTHER" id="PTHR42738">
    <property type="entry name" value="HYDROXYMETHYLGLUTARYL-COA LYASE"/>
    <property type="match status" value="1"/>
</dbReference>
<proteinExistence type="inferred from homology"/>
<keyword evidence="3 5" id="KW-0456">Lyase</keyword>